<dbReference type="PANTHER" id="PTHR44591">
    <property type="entry name" value="STRESS RESPONSE REGULATOR PROTEIN 1"/>
    <property type="match status" value="1"/>
</dbReference>
<dbReference type="SMART" id="SM00448">
    <property type="entry name" value="REC"/>
    <property type="match status" value="1"/>
</dbReference>
<dbReference type="InterPro" id="IPR041657">
    <property type="entry name" value="HTH_17"/>
</dbReference>
<feature type="modified residue" description="4-aspartylphosphate" evidence="2">
    <location>
        <position position="122"/>
    </location>
</feature>
<dbReference type="RefSeq" id="WP_182154892.1">
    <property type="nucleotide sequence ID" value="NZ_JACEZU010000008.1"/>
</dbReference>
<dbReference type="PANTHER" id="PTHR44591:SF3">
    <property type="entry name" value="RESPONSE REGULATORY DOMAIN-CONTAINING PROTEIN"/>
    <property type="match status" value="1"/>
</dbReference>
<evidence type="ECO:0000256" key="1">
    <source>
        <dbReference type="ARBA" id="ARBA00022553"/>
    </source>
</evidence>
<dbReference type="GO" id="GO:0003677">
    <property type="term" value="F:DNA binding"/>
    <property type="evidence" value="ECO:0007669"/>
    <property type="project" value="InterPro"/>
</dbReference>
<evidence type="ECO:0000259" key="3">
    <source>
        <dbReference type="PROSITE" id="PS50110"/>
    </source>
</evidence>
<feature type="domain" description="Response regulatory" evidence="3">
    <location>
        <begin position="73"/>
        <end position="188"/>
    </location>
</feature>
<gene>
    <name evidence="4" type="ORF">H3H39_17640</name>
</gene>
<protein>
    <submittedName>
        <fullName evidence="4">Response regulator</fullName>
    </submittedName>
</protein>
<dbReference type="Gene3D" id="1.10.1660.10">
    <property type="match status" value="1"/>
</dbReference>
<dbReference type="Proteomes" id="UP000573499">
    <property type="component" value="Unassembled WGS sequence"/>
</dbReference>
<dbReference type="Pfam" id="PF12728">
    <property type="entry name" value="HTH_17"/>
    <property type="match status" value="1"/>
</dbReference>
<dbReference type="InterPro" id="IPR009061">
    <property type="entry name" value="DNA-bd_dom_put_sf"/>
</dbReference>
<accession>A0A7W2FBZ0</accession>
<dbReference type="AlphaFoldDB" id="A0A7W2FBZ0"/>
<dbReference type="Gene3D" id="3.40.50.2300">
    <property type="match status" value="1"/>
</dbReference>
<organism evidence="4 5">
    <name type="scientific">Rugamonas apoptosis</name>
    <dbReference type="NCBI Taxonomy" id="2758570"/>
    <lineage>
        <taxon>Bacteria</taxon>
        <taxon>Pseudomonadati</taxon>
        <taxon>Pseudomonadota</taxon>
        <taxon>Betaproteobacteria</taxon>
        <taxon>Burkholderiales</taxon>
        <taxon>Oxalobacteraceae</taxon>
        <taxon>Telluria group</taxon>
        <taxon>Rugamonas</taxon>
    </lineage>
</organism>
<dbReference type="CDD" id="cd00156">
    <property type="entry name" value="REC"/>
    <property type="match status" value="1"/>
</dbReference>
<dbReference type="InterPro" id="IPR001789">
    <property type="entry name" value="Sig_transdc_resp-reg_receiver"/>
</dbReference>
<dbReference type="EMBL" id="JACEZU010000008">
    <property type="protein sequence ID" value="MBA5688868.1"/>
    <property type="molecule type" value="Genomic_DNA"/>
</dbReference>
<dbReference type="NCBIfam" id="TIGR01764">
    <property type="entry name" value="excise"/>
    <property type="match status" value="1"/>
</dbReference>
<evidence type="ECO:0000313" key="4">
    <source>
        <dbReference type="EMBL" id="MBA5688868.1"/>
    </source>
</evidence>
<evidence type="ECO:0000313" key="5">
    <source>
        <dbReference type="Proteomes" id="UP000573499"/>
    </source>
</evidence>
<keyword evidence="1 2" id="KW-0597">Phosphoprotein</keyword>
<dbReference type="Pfam" id="PF00072">
    <property type="entry name" value="Response_reg"/>
    <property type="match status" value="1"/>
</dbReference>
<dbReference type="InterPro" id="IPR050595">
    <property type="entry name" value="Bact_response_regulator"/>
</dbReference>
<keyword evidence="5" id="KW-1185">Reference proteome</keyword>
<dbReference type="SUPFAM" id="SSF52172">
    <property type="entry name" value="CheY-like"/>
    <property type="match status" value="1"/>
</dbReference>
<dbReference type="InterPro" id="IPR011006">
    <property type="entry name" value="CheY-like_superfamily"/>
</dbReference>
<dbReference type="InterPro" id="IPR010093">
    <property type="entry name" value="SinI_DNA-bd"/>
</dbReference>
<reference evidence="4 5" key="1">
    <citation type="submission" date="2020-07" db="EMBL/GenBank/DDBJ databases">
        <title>Novel species isolated from subtropical streams in China.</title>
        <authorList>
            <person name="Lu H."/>
        </authorList>
    </citation>
    <scope>NUCLEOTIDE SEQUENCE [LARGE SCALE GENOMIC DNA]</scope>
    <source>
        <strain evidence="4 5">LX47W</strain>
    </source>
</reference>
<name>A0A7W2FBZ0_9BURK</name>
<comment type="caution">
    <text evidence="4">The sequence shown here is derived from an EMBL/GenBank/DDBJ whole genome shotgun (WGS) entry which is preliminary data.</text>
</comment>
<sequence>MENEGQDVLTTGEAAQLCGVNFRTVLRWIDRGLLQAYKLPGRGDRRITRAALRSFMAAHGIPERDAPPPLPRRVLIADDEPAMARAIERVLRGAGFETAIAANGFEAGALLPTFQPGVLTLDLRMPGMDGLDVLRFLRQATLPKPFRTLVISADTEDRLAQALALGAHGVLRKPFDNAELVASVERMYLAES</sequence>
<dbReference type="GO" id="GO:0000160">
    <property type="term" value="P:phosphorelay signal transduction system"/>
    <property type="evidence" value="ECO:0007669"/>
    <property type="project" value="InterPro"/>
</dbReference>
<dbReference type="SUPFAM" id="SSF46955">
    <property type="entry name" value="Putative DNA-binding domain"/>
    <property type="match status" value="1"/>
</dbReference>
<proteinExistence type="predicted"/>
<evidence type="ECO:0000256" key="2">
    <source>
        <dbReference type="PROSITE-ProRule" id="PRU00169"/>
    </source>
</evidence>
<dbReference type="PROSITE" id="PS50110">
    <property type="entry name" value="RESPONSE_REGULATORY"/>
    <property type="match status" value="1"/>
</dbReference>